<dbReference type="PANTHER" id="PTHR30115:SF11">
    <property type="entry name" value="NITROGEN REGULATORY PROTEIN P-II HOMOLOG"/>
    <property type="match status" value="1"/>
</dbReference>
<dbReference type="InterPro" id="IPR015867">
    <property type="entry name" value="N-reg_PII/ATP_PRibTrfase_C"/>
</dbReference>
<dbReference type="SMART" id="SM00938">
    <property type="entry name" value="P-II"/>
    <property type="match status" value="1"/>
</dbReference>
<dbReference type="Proteomes" id="UP000001235">
    <property type="component" value="Chromosome"/>
</dbReference>
<name>D9SEI5_GALCS</name>
<dbReference type="GO" id="GO:0005524">
    <property type="term" value="F:ATP binding"/>
    <property type="evidence" value="ECO:0007669"/>
    <property type="project" value="TreeGrafter"/>
</dbReference>
<dbReference type="PANTHER" id="PTHR30115">
    <property type="entry name" value="NITROGEN REGULATORY PROTEIN P-II"/>
    <property type="match status" value="1"/>
</dbReference>
<dbReference type="OrthoDB" id="6386089at2"/>
<dbReference type="eggNOG" id="COG0347">
    <property type="taxonomic scope" value="Bacteria"/>
</dbReference>
<sequence length="113" mass="12311">MKQIIAIVQPHRLENIEQALHGLEHLPGFTIFSTRGNSRGRGSHHAFVPAEWNPDAHDRLVLMMFCADELAQSVVEAIRAAAHTGNPGDGLIAVSDLEDVLRIRSGERGNAAL</sequence>
<dbReference type="InterPro" id="IPR011322">
    <property type="entry name" value="N-reg_PII-like_a/b"/>
</dbReference>
<accession>D9SEI5</accession>
<dbReference type="SUPFAM" id="SSF54913">
    <property type="entry name" value="GlnB-like"/>
    <property type="match status" value="1"/>
</dbReference>
<proteinExistence type="predicted"/>
<protein>
    <submittedName>
        <fullName evidence="1">Nitrogen regulatory protein P-II</fullName>
    </submittedName>
</protein>
<evidence type="ECO:0000313" key="2">
    <source>
        <dbReference type="Proteomes" id="UP000001235"/>
    </source>
</evidence>
<dbReference type="GO" id="GO:0030234">
    <property type="term" value="F:enzyme regulator activity"/>
    <property type="evidence" value="ECO:0007669"/>
    <property type="project" value="InterPro"/>
</dbReference>
<dbReference type="GO" id="GO:0005829">
    <property type="term" value="C:cytosol"/>
    <property type="evidence" value="ECO:0007669"/>
    <property type="project" value="TreeGrafter"/>
</dbReference>
<dbReference type="RefSeq" id="WP_013292901.1">
    <property type="nucleotide sequence ID" value="NC_014394.1"/>
</dbReference>
<dbReference type="InterPro" id="IPR002187">
    <property type="entry name" value="N-reg_PII"/>
</dbReference>
<dbReference type="GO" id="GO:0006808">
    <property type="term" value="P:regulation of nitrogen utilization"/>
    <property type="evidence" value="ECO:0007669"/>
    <property type="project" value="InterPro"/>
</dbReference>
<keyword evidence="2" id="KW-1185">Reference proteome</keyword>
<dbReference type="Gene3D" id="3.30.70.120">
    <property type="match status" value="1"/>
</dbReference>
<dbReference type="EMBL" id="CP002159">
    <property type="protein sequence ID" value="ADL54961.1"/>
    <property type="molecule type" value="Genomic_DNA"/>
</dbReference>
<dbReference type="KEGG" id="gca:Galf_0929"/>
<evidence type="ECO:0000313" key="1">
    <source>
        <dbReference type="EMBL" id="ADL54961.1"/>
    </source>
</evidence>
<gene>
    <name evidence="1" type="ordered locus">Galf_0929</name>
</gene>
<organism evidence="1 2">
    <name type="scientific">Gallionella capsiferriformans (strain ES-2)</name>
    <name type="common">Gallionella ferruginea capsiferriformans (strain ES-2)</name>
    <dbReference type="NCBI Taxonomy" id="395494"/>
    <lineage>
        <taxon>Bacteria</taxon>
        <taxon>Pseudomonadati</taxon>
        <taxon>Pseudomonadota</taxon>
        <taxon>Betaproteobacteria</taxon>
        <taxon>Nitrosomonadales</taxon>
        <taxon>Gallionellaceae</taxon>
        <taxon>Gallionella</taxon>
    </lineage>
</organism>
<dbReference type="Pfam" id="PF00543">
    <property type="entry name" value="P-II"/>
    <property type="match status" value="1"/>
</dbReference>
<dbReference type="PROSITE" id="PS51343">
    <property type="entry name" value="PII_GLNB_DOM"/>
    <property type="match status" value="1"/>
</dbReference>
<dbReference type="HOGENOM" id="CLU_082268_0_1_4"/>
<dbReference type="STRING" id="395494.Galf_0929"/>
<dbReference type="PRINTS" id="PR00340">
    <property type="entry name" value="PIIGLNB"/>
</dbReference>
<reference evidence="1 2" key="1">
    <citation type="submission" date="2010-08" db="EMBL/GenBank/DDBJ databases">
        <title>Complete sequence of Gallionella capsiferriformans ES-2.</title>
        <authorList>
            <consortium name="US DOE Joint Genome Institute"/>
            <person name="Lucas S."/>
            <person name="Copeland A."/>
            <person name="Lapidus A."/>
            <person name="Cheng J.-F."/>
            <person name="Bruce D."/>
            <person name="Goodwin L."/>
            <person name="Pitluck S."/>
            <person name="Chertkov O."/>
            <person name="Davenport K.W."/>
            <person name="Detter J.C."/>
            <person name="Han C."/>
            <person name="Tapia R."/>
            <person name="Land M."/>
            <person name="Hauser L."/>
            <person name="Chang Y.-J."/>
            <person name="Jeffries C."/>
            <person name="Kyrpides N."/>
            <person name="Ivanova N."/>
            <person name="Mikhailova N."/>
            <person name="Shelobolina E.S."/>
            <person name="Picardal F."/>
            <person name="Roden E."/>
            <person name="Emerson D."/>
            <person name="Woyke T."/>
        </authorList>
    </citation>
    <scope>NUCLEOTIDE SEQUENCE [LARGE SCALE GENOMIC DNA]</scope>
    <source>
        <strain evidence="1 2">ES-2</strain>
    </source>
</reference>
<dbReference type="AlphaFoldDB" id="D9SEI5"/>